<accession>A0ABT0M9R6</accession>
<evidence type="ECO:0000313" key="2">
    <source>
        <dbReference type="Proteomes" id="UP001203004"/>
    </source>
</evidence>
<reference evidence="1 2" key="1">
    <citation type="submission" date="2022-05" db="EMBL/GenBank/DDBJ databases">
        <title>Sporolactobacillus sp nov CPB3-1, isolated from tree bark (Mangifera indica L.).</title>
        <authorList>
            <person name="Phuengjayaem S."/>
            <person name="Tanasupawat S."/>
        </authorList>
    </citation>
    <scope>NUCLEOTIDE SEQUENCE [LARGE SCALE GENOMIC DNA]</scope>
    <source>
        <strain evidence="1 2">CPB3-1</strain>
    </source>
</reference>
<name>A0ABT0M9R6_9BACL</name>
<organism evidence="1 2">
    <name type="scientific">Sporolactobacillus mangiferae</name>
    <dbReference type="NCBI Taxonomy" id="2940498"/>
    <lineage>
        <taxon>Bacteria</taxon>
        <taxon>Bacillati</taxon>
        <taxon>Bacillota</taxon>
        <taxon>Bacilli</taxon>
        <taxon>Bacillales</taxon>
        <taxon>Sporolactobacillaceae</taxon>
        <taxon>Sporolactobacillus</taxon>
    </lineage>
</organism>
<dbReference type="EMBL" id="JAMAST010000002">
    <property type="protein sequence ID" value="MCL1631009.1"/>
    <property type="molecule type" value="Genomic_DNA"/>
</dbReference>
<dbReference type="Proteomes" id="UP001203004">
    <property type="component" value="Unassembled WGS sequence"/>
</dbReference>
<protein>
    <recommendedName>
        <fullName evidence="3">Nudix hydrolase domain-containing protein</fullName>
    </recommendedName>
</protein>
<sequence>MGKMDEPIIVVKKADLFGDKEMPSAFQGTERSRARVNQIIRKMADSYLIMRRGDAEENTEYKQPIPYAVLKQGDRYFTYQRLGGGGEKRLHGKLSIGVGGHMNKISDANDFHKVLALNLEREINEELRIEHGEQAAIETIGLINDDNTEVGKVHIGILTVLSLPSNAEVTVREKDKLEGSWKTLSELKNTAVFDRMESWSCFAIDALTAVE</sequence>
<keyword evidence="2" id="KW-1185">Reference proteome</keyword>
<evidence type="ECO:0008006" key="3">
    <source>
        <dbReference type="Google" id="ProtNLM"/>
    </source>
</evidence>
<proteinExistence type="predicted"/>
<dbReference type="RefSeq" id="WP_249098570.1">
    <property type="nucleotide sequence ID" value="NZ_JAMAST010000002.1"/>
</dbReference>
<comment type="caution">
    <text evidence="1">The sequence shown here is derived from an EMBL/GenBank/DDBJ whole genome shotgun (WGS) entry which is preliminary data.</text>
</comment>
<evidence type="ECO:0000313" key="1">
    <source>
        <dbReference type="EMBL" id="MCL1631009.1"/>
    </source>
</evidence>
<dbReference type="Gene3D" id="3.90.79.10">
    <property type="entry name" value="Nucleoside Triphosphate Pyrophosphohydrolase"/>
    <property type="match status" value="1"/>
</dbReference>
<gene>
    <name evidence="1" type="ORF">M3N64_03495</name>
</gene>